<accession>A0A0J8WUG9</accession>
<gene>
    <name evidence="2" type="ORF">ACT17_19680</name>
</gene>
<feature type="transmembrane region" description="Helical" evidence="1">
    <location>
        <begin position="82"/>
        <end position="103"/>
    </location>
</feature>
<organism evidence="2 3">
    <name type="scientific">Mycolicibacterium conceptionense</name>
    <dbReference type="NCBI Taxonomy" id="451644"/>
    <lineage>
        <taxon>Bacteria</taxon>
        <taxon>Bacillati</taxon>
        <taxon>Actinomycetota</taxon>
        <taxon>Actinomycetes</taxon>
        <taxon>Mycobacteriales</taxon>
        <taxon>Mycobacteriaceae</taxon>
        <taxon>Mycolicibacterium</taxon>
    </lineage>
</organism>
<evidence type="ECO:0000313" key="2">
    <source>
        <dbReference type="EMBL" id="KMV16639.1"/>
    </source>
</evidence>
<dbReference type="PATRIC" id="fig|451644.5.peg.4066"/>
<dbReference type="AlphaFoldDB" id="A0A0J8WUG9"/>
<protein>
    <recommendedName>
        <fullName evidence="4">Transmembrane protein</fullName>
    </recommendedName>
</protein>
<feature type="transmembrane region" description="Helical" evidence="1">
    <location>
        <begin position="12"/>
        <end position="32"/>
    </location>
</feature>
<reference evidence="2 3" key="1">
    <citation type="submission" date="2015-06" db="EMBL/GenBank/DDBJ databases">
        <title>Genome sequence of Mycobacterium conceptionense strain MLE.</title>
        <authorList>
            <person name="Greninger A.L."/>
            <person name="Cunningham G."/>
            <person name="Chiu C.Y."/>
            <person name="Miller S."/>
        </authorList>
    </citation>
    <scope>NUCLEOTIDE SEQUENCE [LARGE SCALE GENOMIC DNA]</scope>
    <source>
        <strain evidence="2 3">MLE</strain>
    </source>
</reference>
<evidence type="ECO:0008006" key="4">
    <source>
        <dbReference type="Google" id="ProtNLM"/>
    </source>
</evidence>
<feature type="transmembrane region" description="Helical" evidence="1">
    <location>
        <begin position="52"/>
        <end position="70"/>
    </location>
</feature>
<dbReference type="EMBL" id="LFOD01000019">
    <property type="protein sequence ID" value="KMV16639.1"/>
    <property type="molecule type" value="Genomic_DNA"/>
</dbReference>
<keyword evidence="1" id="KW-0812">Transmembrane</keyword>
<evidence type="ECO:0000313" key="3">
    <source>
        <dbReference type="Proteomes" id="UP000037594"/>
    </source>
</evidence>
<evidence type="ECO:0000256" key="1">
    <source>
        <dbReference type="SAM" id="Phobius"/>
    </source>
</evidence>
<comment type="caution">
    <text evidence="2">The sequence shown here is derived from an EMBL/GenBank/DDBJ whole genome shotgun (WGS) entry which is preliminary data.</text>
</comment>
<keyword evidence="1" id="KW-0472">Membrane</keyword>
<sequence length="104" mass="11178">METATGVSSDTWRTATWSVPLVFQVVLTLFLLTTWATRKWVLVGDTFRTTMSAGAATSAVVSLVISIVLFRARSARLRGVGLAVAGSAAAVLIGWIIAAFWIYE</sequence>
<dbReference type="Proteomes" id="UP000037594">
    <property type="component" value="Unassembled WGS sequence"/>
</dbReference>
<proteinExistence type="predicted"/>
<keyword evidence="1" id="KW-1133">Transmembrane helix</keyword>
<name>A0A0J8WUG9_9MYCO</name>